<dbReference type="GO" id="GO:0046872">
    <property type="term" value="F:metal ion binding"/>
    <property type="evidence" value="ECO:0007669"/>
    <property type="project" value="UniProtKB-KW"/>
</dbReference>
<feature type="binding site" evidence="1">
    <location>
        <begin position="71"/>
        <end position="75"/>
    </location>
    <ligand>
        <name>(6S)-NADPHX</name>
        <dbReference type="ChEBI" id="CHEBI:64076"/>
    </ligand>
</feature>
<dbReference type="EMBL" id="JAEKNQ010000020">
    <property type="protein sequence ID" value="MBJ7602519.1"/>
    <property type="molecule type" value="Genomic_DNA"/>
</dbReference>
<keyword evidence="1" id="KW-0520">NAD</keyword>
<feature type="binding site" evidence="1">
    <location>
        <begin position="136"/>
        <end position="142"/>
    </location>
    <ligand>
        <name>(6S)-NADPHX</name>
        <dbReference type="ChEBI" id="CHEBI:64076"/>
    </ligand>
</feature>
<dbReference type="InterPro" id="IPR036652">
    <property type="entry name" value="YjeF_N_dom_sf"/>
</dbReference>
<comment type="catalytic activity">
    <reaction evidence="1">
        <text>(6R)-NADHX = (6S)-NADHX</text>
        <dbReference type="Rhea" id="RHEA:32215"/>
        <dbReference type="ChEBI" id="CHEBI:64074"/>
        <dbReference type="ChEBI" id="CHEBI:64075"/>
        <dbReference type="EC" id="5.1.99.6"/>
    </reaction>
</comment>
<dbReference type="NCBIfam" id="TIGR00197">
    <property type="entry name" value="yjeF_nterm"/>
    <property type="match status" value="1"/>
</dbReference>
<dbReference type="HAMAP" id="MF_01966">
    <property type="entry name" value="NADHX_epimerase"/>
    <property type="match status" value="1"/>
</dbReference>
<dbReference type="Gene3D" id="3.40.50.10260">
    <property type="entry name" value="YjeF N-terminal domain"/>
    <property type="match status" value="1"/>
</dbReference>
<feature type="binding site" evidence="1">
    <location>
        <position position="132"/>
    </location>
    <ligand>
        <name>K(+)</name>
        <dbReference type="ChEBI" id="CHEBI:29103"/>
    </ligand>
</feature>
<dbReference type="PROSITE" id="PS51385">
    <property type="entry name" value="YJEF_N"/>
    <property type="match status" value="1"/>
</dbReference>
<dbReference type="InterPro" id="IPR004443">
    <property type="entry name" value="YjeF_N_dom"/>
</dbReference>
<organism evidence="3 4">
    <name type="scientific">Candidatus Dormiibacter inghamiae</name>
    <dbReference type="NCBI Taxonomy" id="3127013"/>
    <lineage>
        <taxon>Bacteria</taxon>
        <taxon>Bacillati</taxon>
        <taxon>Candidatus Dormiibacterota</taxon>
        <taxon>Candidatus Dormibacteria</taxon>
        <taxon>Candidatus Dormibacterales</taxon>
        <taxon>Candidatus Dormibacteraceae</taxon>
        <taxon>Candidatus Dormiibacter</taxon>
    </lineage>
</organism>
<evidence type="ECO:0000313" key="3">
    <source>
        <dbReference type="EMBL" id="MBJ7602519.1"/>
    </source>
</evidence>
<comment type="cofactor">
    <cofactor evidence="1">
        <name>K(+)</name>
        <dbReference type="ChEBI" id="CHEBI:29103"/>
    </cofactor>
    <text evidence="1">Binds 1 potassium ion per subunit.</text>
</comment>
<reference evidence="3 4" key="1">
    <citation type="submission" date="2020-10" db="EMBL/GenBank/DDBJ databases">
        <title>Ca. Dormibacterota MAGs.</title>
        <authorList>
            <person name="Montgomery K."/>
        </authorList>
    </citation>
    <scope>NUCLEOTIDE SEQUENCE [LARGE SCALE GENOMIC DNA]</scope>
    <source>
        <strain evidence="3">SC8811_S16_3</strain>
    </source>
</reference>
<dbReference type="Pfam" id="PF03853">
    <property type="entry name" value="YjeF_N"/>
    <property type="match status" value="1"/>
</dbReference>
<keyword evidence="1" id="KW-0479">Metal-binding</keyword>
<comment type="caution">
    <text evidence="1">Lacks conserved residue(s) required for the propagation of feature annotation.</text>
</comment>
<proteinExistence type="inferred from homology"/>
<evidence type="ECO:0000259" key="2">
    <source>
        <dbReference type="PROSITE" id="PS51385"/>
    </source>
</evidence>
<feature type="domain" description="YjeF N-terminal" evidence="2">
    <location>
        <begin position="29"/>
        <end position="222"/>
    </location>
</feature>
<evidence type="ECO:0000256" key="1">
    <source>
        <dbReference type="HAMAP-Rule" id="MF_01966"/>
    </source>
</evidence>
<comment type="catalytic activity">
    <reaction evidence="1">
        <text>(6R)-NADPHX = (6S)-NADPHX</text>
        <dbReference type="Rhea" id="RHEA:32227"/>
        <dbReference type="ChEBI" id="CHEBI:64076"/>
        <dbReference type="ChEBI" id="CHEBI:64077"/>
        <dbReference type="EC" id="5.1.99.6"/>
    </reaction>
</comment>
<feature type="binding site" evidence="1">
    <location>
        <position position="72"/>
    </location>
    <ligand>
        <name>K(+)</name>
        <dbReference type="ChEBI" id="CHEBI:29103"/>
    </ligand>
</feature>
<feature type="binding site" evidence="1">
    <location>
        <position position="165"/>
    </location>
    <ligand>
        <name>(6S)-NADPHX</name>
        <dbReference type="ChEBI" id="CHEBI:64076"/>
    </ligand>
</feature>
<dbReference type="GO" id="GO:0052856">
    <property type="term" value="F:NAD(P)HX epimerase activity"/>
    <property type="evidence" value="ECO:0007669"/>
    <property type="project" value="UniProtKB-UniRule"/>
</dbReference>
<dbReference type="GO" id="GO:0000166">
    <property type="term" value="F:nucleotide binding"/>
    <property type="evidence" value="ECO:0007669"/>
    <property type="project" value="UniProtKB-KW"/>
</dbReference>
<accession>A0A934KBR3</accession>
<dbReference type="Proteomes" id="UP000620075">
    <property type="component" value="Unassembled WGS sequence"/>
</dbReference>
<protein>
    <recommendedName>
        <fullName evidence="1">NAD(P)H-hydrate epimerase</fullName>
        <ecNumber evidence="1">5.1.99.6</ecNumber>
    </recommendedName>
    <alternativeName>
        <fullName evidence="1">NAD(P)HX epimerase</fullName>
    </alternativeName>
</protein>
<comment type="similarity">
    <text evidence="1">Belongs to the NnrE/AIBP family.</text>
</comment>
<sequence>MKYSSVIASLQTTPPQPARVLPTLSSAQVAEVDRLAHERFGLAGSWLMEAAGWQLARHCRSSTYVVCGTGNNGGDGLAAARHLHRWGRLAGVALAEPERLGMLPAEQLTALRALGVTVDRKPRFNGARIVLDALFGTGLHRAPEGTLKSWLEAINGARLMVVAADLPSGLDADSGAAPGIAIEAGITVTLGLPKAGLLTGRGPELAGDVWLVDIGIPFAAYAAVGAHVPAHLFAMQDRLQLSALHL</sequence>
<dbReference type="EC" id="5.1.99.6" evidence="1"/>
<keyword evidence="1 3" id="KW-0413">Isomerase</keyword>
<comment type="caution">
    <text evidence="3">The sequence shown here is derived from an EMBL/GenBank/DDBJ whole genome shotgun (WGS) entry which is preliminary data.</text>
</comment>
<keyword evidence="1" id="KW-0630">Potassium</keyword>
<keyword evidence="1" id="KW-0547">Nucleotide-binding</keyword>
<name>A0A934KBR3_9BACT</name>
<dbReference type="SUPFAM" id="SSF64153">
    <property type="entry name" value="YjeF N-terminal domain-like"/>
    <property type="match status" value="1"/>
</dbReference>
<comment type="function">
    <text evidence="1">Catalyzes the epimerization of the S- and R-forms of NAD(P)HX, a damaged form of NAD(P)H that is a result of enzymatic or heat-dependent hydration. This is a prerequisite for the S-specific NAD(P)H-hydrate dehydratase to allow the repair of both epimers of NAD(P)HX.</text>
</comment>
<dbReference type="AlphaFoldDB" id="A0A934KBR3"/>
<dbReference type="RefSeq" id="WP_338177090.1">
    <property type="nucleotide sequence ID" value="NZ_JAEKNQ010000020.1"/>
</dbReference>
<keyword evidence="1" id="KW-0521">NADP</keyword>
<feature type="binding site" evidence="1">
    <location>
        <position position="168"/>
    </location>
    <ligand>
        <name>K(+)</name>
        <dbReference type="ChEBI" id="CHEBI:29103"/>
    </ligand>
</feature>
<evidence type="ECO:0000313" key="4">
    <source>
        <dbReference type="Proteomes" id="UP000620075"/>
    </source>
</evidence>
<gene>
    <name evidence="1" type="primary">nnrE</name>
    <name evidence="3" type="ORF">JF888_04900</name>
</gene>